<dbReference type="AlphaFoldDB" id="A0A9E9FSU7"/>
<feature type="transmembrane region" description="Helical" evidence="17">
    <location>
        <begin position="202"/>
        <end position="223"/>
    </location>
</feature>
<feature type="transmembrane region" description="Helical" evidence="17">
    <location>
        <begin position="292"/>
        <end position="313"/>
    </location>
</feature>
<dbReference type="GO" id="GO:0008137">
    <property type="term" value="F:NADH dehydrogenase (ubiquinone) activity"/>
    <property type="evidence" value="ECO:0007669"/>
    <property type="project" value="UniProtKB-UniRule"/>
</dbReference>
<evidence type="ECO:0000256" key="5">
    <source>
        <dbReference type="ARBA" id="ARBA00021006"/>
    </source>
</evidence>
<evidence type="ECO:0000256" key="14">
    <source>
        <dbReference type="ARBA" id="ARBA00023128"/>
    </source>
</evidence>
<reference evidence="20" key="2">
    <citation type="submission" date="2022-05" db="EMBL/GenBank/DDBJ databases">
        <authorList>
            <person name="Yang W."/>
            <person name="Si C."/>
            <person name="Tian L."/>
            <person name="Zhang B."/>
        </authorList>
    </citation>
    <scope>NUCLEOTIDE SEQUENCE</scope>
</reference>
<feature type="transmembrane region" description="Helical" evidence="17">
    <location>
        <begin position="175"/>
        <end position="195"/>
    </location>
</feature>
<keyword evidence="12 17" id="KW-0520">NAD</keyword>
<dbReference type="Pfam" id="PF01059">
    <property type="entry name" value="Oxidored_q5_N"/>
    <property type="match status" value="1"/>
</dbReference>
<keyword evidence="15 17" id="KW-0472">Membrane</keyword>
<dbReference type="PANTHER" id="PTHR43507:SF20">
    <property type="entry name" value="NADH-UBIQUINONE OXIDOREDUCTASE CHAIN 4"/>
    <property type="match status" value="1"/>
</dbReference>
<keyword evidence="6 17" id="KW-0813">Transport</keyword>
<evidence type="ECO:0000256" key="11">
    <source>
        <dbReference type="ARBA" id="ARBA00022989"/>
    </source>
</evidence>
<comment type="function">
    <text evidence="17">Core subunit of the mitochondrial membrane respiratory chain NADH dehydrogenase (Complex I) which catalyzes electron transfer from NADH through the respiratory chain, using ubiquinone as an electron acceptor. Essential for the catalytic activity and assembly of complex I.</text>
</comment>
<organism evidence="20">
    <name type="scientific">Idiocerini gen. 'Neoamritatus' sp</name>
    <dbReference type="NCBI Taxonomy" id="3004245"/>
    <lineage>
        <taxon>Eukaryota</taxon>
        <taxon>Metazoa</taxon>
        <taxon>Ecdysozoa</taxon>
        <taxon>Arthropoda</taxon>
        <taxon>Hexapoda</taxon>
        <taxon>Insecta</taxon>
        <taxon>Pterygota</taxon>
        <taxon>Neoptera</taxon>
        <taxon>Paraneoptera</taxon>
        <taxon>Hemiptera</taxon>
        <taxon>Auchenorrhyncha</taxon>
        <taxon>Membracoidea</taxon>
        <taxon>Cicadellidae</taxon>
        <taxon>Eurymelinae</taxon>
        <taxon>Idiocerini</taxon>
    </lineage>
</organism>
<proteinExistence type="inferred from homology"/>
<reference evidence="20" key="1">
    <citation type="journal article" date="2022" name="Genes (Basel)">
        <title>Complete Mitogenome Analysis of Five Leafhopper Species of Idiocerini (Hemiptera: Cicadellidae).</title>
        <authorList>
            <person name="Tian L."/>
            <person name="Yang W."/>
            <person name="Si C."/>
            <person name="Guo X."/>
            <person name="Zhang B."/>
        </authorList>
    </citation>
    <scope>NUCLEOTIDE SEQUENCE</scope>
</reference>
<feature type="transmembrane region" description="Helical" evidence="17">
    <location>
        <begin position="136"/>
        <end position="155"/>
    </location>
</feature>
<accession>A0A9E9FSU7</accession>
<evidence type="ECO:0000256" key="17">
    <source>
        <dbReference type="RuleBase" id="RU003297"/>
    </source>
</evidence>
<evidence type="ECO:0000256" key="9">
    <source>
        <dbReference type="ARBA" id="ARBA00022967"/>
    </source>
</evidence>
<keyword evidence="11 17" id="KW-1133">Transmembrane helix</keyword>
<feature type="transmembrane region" description="Helical" evidence="17">
    <location>
        <begin position="102"/>
        <end position="124"/>
    </location>
</feature>
<feature type="transmembrane region" description="Helical" evidence="17">
    <location>
        <begin position="235"/>
        <end position="257"/>
    </location>
</feature>
<feature type="transmembrane region" description="Helical" evidence="17">
    <location>
        <begin position="78"/>
        <end position="96"/>
    </location>
</feature>
<feature type="transmembrane region" description="Helical" evidence="17">
    <location>
        <begin position="7"/>
        <end position="33"/>
    </location>
</feature>
<comment type="similarity">
    <text evidence="3 17">Belongs to the complex I subunit 4 family.</text>
</comment>
<evidence type="ECO:0000256" key="15">
    <source>
        <dbReference type="ARBA" id="ARBA00023136"/>
    </source>
</evidence>
<evidence type="ECO:0000256" key="10">
    <source>
        <dbReference type="ARBA" id="ARBA00022982"/>
    </source>
</evidence>
<protein>
    <recommendedName>
        <fullName evidence="5 17">NADH-ubiquinone oxidoreductase chain 4</fullName>
        <ecNumber evidence="4 17">7.1.1.2</ecNumber>
    </recommendedName>
</protein>
<feature type="domain" description="NADH:ubiquinone oxidoreductase chain 4 N-terminal" evidence="19">
    <location>
        <begin position="1"/>
        <end position="94"/>
    </location>
</feature>
<evidence type="ECO:0000256" key="7">
    <source>
        <dbReference type="ARBA" id="ARBA00022660"/>
    </source>
</evidence>
<dbReference type="GO" id="GO:0031966">
    <property type="term" value="C:mitochondrial membrane"/>
    <property type="evidence" value="ECO:0007669"/>
    <property type="project" value="UniProtKB-SubCell"/>
</dbReference>
<dbReference type="PRINTS" id="PR01437">
    <property type="entry name" value="NUOXDRDTASE4"/>
</dbReference>
<keyword evidence="9" id="KW-1278">Translocase</keyword>
<comment type="subcellular location">
    <subcellularLocation>
        <location evidence="2 17">Mitochondrion membrane</location>
        <topology evidence="2 17">Multi-pass membrane protein</topology>
    </subcellularLocation>
</comment>
<keyword evidence="7 17" id="KW-0679">Respiratory chain</keyword>
<gene>
    <name evidence="20" type="primary">ND4</name>
</gene>
<dbReference type="InterPro" id="IPR003918">
    <property type="entry name" value="NADH_UbQ_OxRdtase"/>
</dbReference>
<comment type="function">
    <text evidence="1">Core subunit of the mitochondrial membrane respiratory chain NADH dehydrogenase (Complex I) that is believed to belong to the minimal assembly required for catalysis. Complex I functions in the transfer of electrons from NADH to the respiratory chain. The immediate electron acceptor for the enzyme is believed to be ubiquinone.</text>
</comment>
<geneLocation type="mitochondrion" evidence="20"/>
<evidence type="ECO:0000256" key="13">
    <source>
        <dbReference type="ARBA" id="ARBA00023075"/>
    </source>
</evidence>
<dbReference type="GO" id="GO:0042773">
    <property type="term" value="P:ATP synthesis coupled electron transport"/>
    <property type="evidence" value="ECO:0007669"/>
    <property type="project" value="InterPro"/>
</dbReference>
<evidence type="ECO:0000313" key="20">
    <source>
        <dbReference type="EMBL" id="WAP91731.1"/>
    </source>
</evidence>
<feature type="transmembrane region" description="Helical" evidence="17">
    <location>
        <begin position="264"/>
        <end position="286"/>
    </location>
</feature>
<evidence type="ECO:0000256" key="1">
    <source>
        <dbReference type="ARBA" id="ARBA00003257"/>
    </source>
</evidence>
<dbReference type="Pfam" id="PF00361">
    <property type="entry name" value="Proton_antipo_M"/>
    <property type="match status" value="1"/>
</dbReference>
<feature type="transmembrane region" description="Helical" evidence="17">
    <location>
        <begin position="367"/>
        <end position="391"/>
    </location>
</feature>
<evidence type="ECO:0000259" key="18">
    <source>
        <dbReference type="Pfam" id="PF00361"/>
    </source>
</evidence>
<evidence type="ECO:0000256" key="4">
    <source>
        <dbReference type="ARBA" id="ARBA00012944"/>
    </source>
</evidence>
<evidence type="ECO:0000256" key="3">
    <source>
        <dbReference type="ARBA" id="ARBA00009025"/>
    </source>
</evidence>
<keyword evidence="14 17" id="KW-0496">Mitochondrion</keyword>
<evidence type="ECO:0000256" key="12">
    <source>
        <dbReference type="ARBA" id="ARBA00023027"/>
    </source>
</evidence>
<feature type="transmembrane region" description="Helical" evidence="17">
    <location>
        <begin position="53"/>
        <end position="71"/>
    </location>
</feature>
<evidence type="ECO:0000256" key="2">
    <source>
        <dbReference type="ARBA" id="ARBA00004225"/>
    </source>
</evidence>
<evidence type="ECO:0000256" key="16">
    <source>
        <dbReference type="ARBA" id="ARBA00049551"/>
    </source>
</evidence>
<evidence type="ECO:0000256" key="8">
    <source>
        <dbReference type="ARBA" id="ARBA00022692"/>
    </source>
</evidence>
<evidence type="ECO:0000256" key="6">
    <source>
        <dbReference type="ARBA" id="ARBA00022448"/>
    </source>
</evidence>
<feature type="domain" description="NADH:quinone oxidoreductase/Mrp antiporter transmembrane" evidence="18">
    <location>
        <begin position="100"/>
        <end position="381"/>
    </location>
</feature>
<keyword evidence="13 17" id="KW-0830">Ubiquinone</keyword>
<dbReference type="EMBL" id="ON601498">
    <property type="protein sequence ID" value="WAP91731.1"/>
    <property type="molecule type" value="Genomic_DNA"/>
</dbReference>
<dbReference type="GO" id="GO:0015990">
    <property type="term" value="P:electron transport coupled proton transport"/>
    <property type="evidence" value="ECO:0007669"/>
    <property type="project" value="TreeGrafter"/>
</dbReference>
<sequence>MMIVVYISFLAPLLFFLDWNILIFLLMILIVIFSLFNVNVFFSNISYSLGIDYFSYGLVLLSFFIVSLMVLSSVMVSSSLFLSLILMLCFVLYIIFSVLNMFMLYLFFEFSLIPLIILILGWGYQPERLISVLYMFFYTLFASLPLLLIIIYFYLGFGSLFFDYYFEGSLSFLMHFFMVFAFLVKLPMFMFHFWLPKAHVQAPVFGSMILAGLFLKIGGYGLIRFMFVYEYLFFNYGYIWFSMSIWGSIIVSFICFIQGDIKCMIAYSSVVHMGMCLMGILSMSYWGLLGSYLMMIGHGVCSSAMFCMSNMIYERLLSRSFYINKGLISFMPSLGLMWFLFCCFNMGCPPSINFFSELIIMGSMMSYFYWSFLYVIFISFLSACFSIYLFSYCYHGMFNNCYSYSFINVSEYLLLLSHLLPIFYIVFIINLFFN</sequence>
<dbReference type="GO" id="GO:0003954">
    <property type="term" value="F:NADH dehydrogenase activity"/>
    <property type="evidence" value="ECO:0007669"/>
    <property type="project" value="TreeGrafter"/>
</dbReference>
<keyword evidence="10 17" id="KW-0249">Electron transport</keyword>
<comment type="catalytic activity">
    <reaction evidence="16 17">
        <text>a ubiquinone + NADH + 5 H(+)(in) = a ubiquinol + NAD(+) + 4 H(+)(out)</text>
        <dbReference type="Rhea" id="RHEA:29091"/>
        <dbReference type="Rhea" id="RHEA-COMP:9565"/>
        <dbReference type="Rhea" id="RHEA-COMP:9566"/>
        <dbReference type="ChEBI" id="CHEBI:15378"/>
        <dbReference type="ChEBI" id="CHEBI:16389"/>
        <dbReference type="ChEBI" id="CHEBI:17976"/>
        <dbReference type="ChEBI" id="CHEBI:57540"/>
        <dbReference type="ChEBI" id="CHEBI:57945"/>
        <dbReference type="EC" id="7.1.1.2"/>
    </reaction>
</comment>
<dbReference type="GO" id="GO:0048039">
    <property type="term" value="F:ubiquinone binding"/>
    <property type="evidence" value="ECO:0007669"/>
    <property type="project" value="TreeGrafter"/>
</dbReference>
<dbReference type="InterPro" id="IPR001750">
    <property type="entry name" value="ND/Mrp_TM"/>
</dbReference>
<feature type="transmembrane region" description="Helical" evidence="17">
    <location>
        <begin position="325"/>
        <end position="347"/>
    </location>
</feature>
<name>A0A9E9FSU7_9HEMI</name>
<dbReference type="InterPro" id="IPR000260">
    <property type="entry name" value="NADH4_N"/>
</dbReference>
<feature type="transmembrane region" description="Helical" evidence="17">
    <location>
        <begin position="412"/>
        <end position="433"/>
    </location>
</feature>
<dbReference type="EC" id="7.1.1.2" evidence="4 17"/>
<keyword evidence="8 17" id="KW-0812">Transmembrane</keyword>
<evidence type="ECO:0000259" key="19">
    <source>
        <dbReference type="Pfam" id="PF01059"/>
    </source>
</evidence>
<dbReference type="PANTHER" id="PTHR43507">
    <property type="entry name" value="NADH-UBIQUINONE OXIDOREDUCTASE CHAIN 4"/>
    <property type="match status" value="1"/>
</dbReference>